<evidence type="ECO:0000256" key="1">
    <source>
        <dbReference type="SAM" id="MobiDB-lite"/>
    </source>
</evidence>
<feature type="compositionally biased region" description="Acidic residues" evidence="1">
    <location>
        <begin position="137"/>
        <end position="146"/>
    </location>
</feature>
<feature type="compositionally biased region" description="Basic and acidic residues" evidence="1">
    <location>
        <begin position="147"/>
        <end position="157"/>
    </location>
</feature>
<dbReference type="EMBL" id="JAIWYP010000003">
    <property type="protein sequence ID" value="KAH3845852.1"/>
    <property type="molecule type" value="Genomic_DNA"/>
</dbReference>
<keyword evidence="3" id="KW-1185">Reference proteome</keyword>
<sequence>MHSQYRYEELNTPQYELISDDDVRNDDVRTNKRSTYHRKSFRTYVPTLTEGTKSSRLPDGGRGRMRRHVGGGAPRRRMLKCYRKGKQRRPSLPTSICFNIIRSKQNRTKRPNDTKTLRSERFNSGWPSNEFDSAYALDDEFDDEDANETRKSENENI</sequence>
<reference evidence="2" key="1">
    <citation type="journal article" date="2019" name="bioRxiv">
        <title>The Genome of the Zebra Mussel, Dreissena polymorpha: A Resource for Invasive Species Research.</title>
        <authorList>
            <person name="McCartney M.A."/>
            <person name="Auch B."/>
            <person name="Kono T."/>
            <person name="Mallez S."/>
            <person name="Zhang Y."/>
            <person name="Obille A."/>
            <person name="Becker A."/>
            <person name="Abrahante J.E."/>
            <person name="Garbe J."/>
            <person name="Badalamenti J.P."/>
            <person name="Herman A."/>
            <person name="Mangelson H."/>
            <person name="Liachko I."/>
            <person name="Sullivan S."/>
            <person name="Sone E.D."/>
            <person name="Koren S."/>
            <person name="Silverstein K.A.T."/>
            <person name="Beckman K.B."/>
            <person name="Gohl D.M."/>
        </authorList>
    </citation>
    <scope>NUCLEOTIDE SEQUENCE</scope>
    <source>
        <strain evidence="2">Duluth1</strain>
        <tissue evidence="2">Whole animal</tissue>
    </source>
</reference>
<reference evidence="2" key="2">
    <citation type="submission" date="2020-11" db="EMBL/GenBank/DDBJ databases">
        <authorList>
            <person name="McCartney M.A."/>
            <person name="Auch B."/>
            <person name="Kono T."/>
            <person name="Mallez S."/>
            <person name="Becker A."/>
            <person name="Gohl D.M."/>
            <person name="Silverstein K.A.T."/>
            <person name="Koren S."/>
            <person name="Bechman K.B."/>
            <person name="Herman A."/>
            <person name="Abrahante J.E."/>
            <person name="Garbe J."/>
        </authorList>
    </citation>
    <scope>NUCLEOTIDE SEQUENCE</scope>
    <source>
        <strain evidence="2">Duluth1</strain>
        <tissue evidence="2">Whole animal</tissue>
    </source>
</reference>
<protein>
    <submittedName>
        <fullName evidence="2">Uncharacterized protein</fullName>
    </submittedName>
</protein>
<evidence type="ECO:0000313" key="2">
    <source>
        <dbReference type="EMBL" id="KAH3845852.1"/>
    </source>
</evidence>
<name>A0A9D4QX17_DREPO</name>
<gene>
    <name evidence="2" type="ORF">DPMN_088142</name>
</gene>
<feature type="compositionally biased region" description="Basic and acidic residues" evidence="1">
    <location>
        <begin position="110"/>
        <end position="121"/>
    </location>
</feature>
<feature type="compositionally biased region" description="Basic residues" evidence="1">
    <location>
        <begin position="63"/>
        <end position="76"/>
    </location>
</feature>
<dbReference type="Proteomes" id="UP000828390">
    <property type="component" value="Unassembled WGS sequence"/>
</dbReference>
<feature type="region of interest" description="Disordered" evidence="1">
    <location>
        <begin position="103"/>
        <end position="157"/>
    </location>
</feature>
<accession>A0A9D4QX17</accession>
<organism evidence="2 3">
    <name type="scientific">Dreissena polymorpha</name>
    <name type="common">Zebra mussel</name>
    <name type="synonym">Mytilus polymorpha</name>
    <dbReference type="NCBI Taxonomy" id="45954"/>
    <lineage>
        <taxon>Eukaryota</taxon>
        <taxon>Metazoa</taxon>
        <taxon>Spiralia</taxon>
        <taxon>Lophotrochozoa</taxon>
        <taxon>Mollusca</taxon>
        <taxon>Bivalvia</taxon>
        <taxon>Autobranchia</taxon>
        <taxon>Heteroconchia</taxon>
        <taxon>Euheterodonta</taxon>
        <taxon>Imparidentia</taxon>
        <taxon>Neoheterodontei</taxon>
        <taxon>Myida</taxon>
        <taxon>Dreissenoidea</taxon>
        <taxon>Dreissenidae</taxon>
        <taxon>Dreissena</taxon>
    </lineage>
</organism>
<evidence type="ECO:0000313" key="3">
    <source>
        <dbReference type="Proteomes" id="UP000828390"/>
    </source>
</evidence>
<proteinExistence type="predicted"/>
<feature type="region of interest" description="Disordered" evidence="1">
    <location>
        <begin position="50"/>
        <end position="76"/>
    </location>
</feature>
<dbReference type="AlphaFoldDB" id="A0A9D4QX17"/>
<comment type="caution">
    <text evidence="2">The sequence shown here is derived from an EMBL/GenBank/DDBJ whole genome shotgun (WGS) entry which is preliminary data.</text>
</comment>